<accession>A0A8H5AY45</accession>
<gene>
    <name evidence="1" type="ORF">D9619_002539</name>
</gene>
<dbReference type="EMBL" id="JAACJJ010000056">
    <property type="protein sequence ID" value="KAF5313067.1"/>
    <property type="molecule type" value="Genomic_DNA"/>
</dbReference>
<reference evidence="1 2" key="1">
    <citation type="journal article" date="2020" name="ISME J.">
        <title>Uncovering the hidden diversity of litter-decomposition mechanisms in mushroom-forming fungi.</title>
        <authorList>
            <person name="Floudas D."/>
            <person name="Bentzer J."/>
            <person name="Ahren D."/>
            <person name="Johansson T."/>
            <person name="Persson P."/>
            <person name="Tunlid A."/>
        </authorList>
    </citation>
    <scope>NUCLEOTIDE SEQUENCE [LARGE SCALE GENOMIC DNA]</scope>
    <source>
        <strain evidence="1 2">CBS 101986</strain>
    </source>
</reference>
<evidence type="ECO:0000313" key="2">
    <source>
        <dbReference type="Proteomes" id="UP000567179"/>
    </source>
</evidence>
<dbReference type="InterPro" id="IPR032675">
    <property type="entry name" value="LRR_dom_sf"/>
</dbReference>
<evidence type="ECO:0000313" key="1">
    <source>
        <dbReference type="EMBL" id="KAF5313067.1"/>
    </source>
</evidence>
<dbReference type="SUPFAM" id="SSF52047">
    <property type="entry name" value="RNI-like"/>
    <property type="match status" value="1"/>
</dbReference>
<evidence type="ECO:0008006" key="3">
    <source>
        <dbReference type="Google" id="ProtNLM"/>
    </source>
</evidence>
<dbReference type="Gene3D" id="3.80.10.10">
    <property type="entry name" value="Ribonuclease Inhibitor"/>
    <property type="match status" value="1"/>
</dbReference>
<dbReference type="OrthoDB" id="3054030at2759"/>
<proteinExistence type="predicted"/>
<name>A0A8H5AY45_9AGAR</name>
<comment type="caution">
    <text evidence="1">The sequence shown here is derived from an EMBL/GenBank/DDBJ whole genome shotgun (WGS) entry which is preliminary data.</text>
</comment>
<dbReference type="InterPro" id="IPR036047">
    <property type="entry name" value="F-box-like_dom_sf"/>
</dbReference>
<dbReference type="SUPFAM" id="SSF81383">
    <property type="entry name" value="F-box domain"/>
    <property type="match status" value="1"/>
</dbReference>
<keyword evidence="2" id="KW-1185">Reference proteome</keyword>
<protein>
    <recommendedName>
        <fullName evidence="3">F-box domain-containing protein</fullName>
    </recommendedName>
</protein>
<organism evidence="1 2">
    <name type="scientific">Psilocybe cf. subviscida</name>
    <dbReference type="NCBI Taxonomy" id="2480587"/>
    <lineage>
        <taxon>Eukaryota</taxon>
        <taxon>Fungi</taxon>
        <taxon>Dikarya</taxon>
        <taxon>Basidiomycota</taxon>
        <taxon>Agaricomycotina</taxon>
        <taxon>Agaricomycetes</taxon>
        <taxon>Agaricomycetidae</taxon>
        <taxon>Agaricales</taxon>
        <taxon>Agaricineae</taxon>
        <taxon>Strophariaceae</taxon>
        <taxon>Psilocybe</taxon>
    </lineage>
</organism>
<sequence>MEPNRTYEVRIIIEQKEHTPDGNDRGNRQGSIYTLPPELLHYIFDRRAVPVNSLYSLALTSRKFSAFAVPLYLKRFNIDTYTVSQSCDIHFRDISLLDIPHLPDALSGLLLLAASGYLRSMESLTIGFGDHAKKQPVNFRVVEAHIYRLTDFLKGMAYIGEVTLKWSGILCGCCDTLKTDPGNAELEIGLWTDALTGLMNLLVQKKCKMLTVSEGQYMAHTYTYDAHKSRRHFQASRARKSIFANLPLGLMKILNRRRASLDSSVDLEMNLMKSDGWHWVRASGTGTEITVARMSPEARAAHQLTTLHLQSPMFLMPPMLPWTISALSLSSLTTLSISHLAFTPRQWASFLALVAAYAPRLRFFHIVHARAFASADVQSLLMRLPLLMHLLVGHTVRFIDGYTALSAPWPAFEHLEELGAPAEWVAKLLIDKLKGLPRLRVLSISYGLGMNAGRPHGLEHWLRRTRTQTESIPSLIASGEAQRSQLTILIEVYLGSTPLTTMRDDVELSRSNRQHSNQGGSSRHVVPMLNCVHELKLVFNAVHTDASADDSQMAHIFPQWISLFVALRTLIITCNVARGIVTHQRAVRLAKTMLRSGALPDSTSISVNGLVVTV</sequence>
<dbReference type="Proteomes" id="UP000567179">
    <property type="component" value="Unassembled WGS sequence"/>
</dbReference>
<dbReference type="AlphaFoldDB" id="A0A8H5AY45"/>